<comment type="subcellular location">
    <subcellularLocation>
        <location evidence="1 5">Bacterial flagellum basal body</location>
    </subcellularLocation>
</comment>
<protein>
    <recommendedName>
        <fullName evidence="3 5">Flagellar hook protein FlgE</fullName>
    </recommendedName>
</protein>
<feature type="domain" description="Flagellar basal-body/hook protein C-terminal" evidence="7">
    <location>
        <begin position="383"/>
        <end position="427"/>
    </location>
</feature>
<evidence type="ECO:0000256" key="1">
    <source>
        <dbReference type="ARBA" id="ARBA00004117"/>
    </source>
</evidence>
<dbReference type="RefSeq" id="WP_341373283.1">
    <property type="nucleotide sequence ID" value="NZ_JBBUTF010000004.1"/>
</dbReference>
<keyword evidence="10" id="KW-0969">Cilium</keyword>
<dbReference type="Pfam" id="PF00460">
    <property type="entry name" value="Flg_bb_rod"/>
    <property type="match status" value="1"/>
</dbReference>
<accession>A0ABU9B6K4</accession>
<comment type="similarity">
    <text evidence="2 5">Belongs to the flagella basal body rod proteins family.</text>
</comment>
<dbReference type="NCBIfam" id="NF004238">
    <property type="entry name" value="PRK05682.1-1"/>
    <property type="match status" value="1"/>
</dbReference>
<keyword evidence="10" id="KW-0966">Cell projection</keyword>
<reference evidence="10 11" key="1">
    <citation type="submission" date="2024-04" db="EMBL/GenBank/DDBJ databases">
        <title>Novel species of the genus Ideonella isolated from streams.</title>
        <authorList>
            <person name="Lu H."/>
        </authorList>
    </citation>
    <scope>NUCLEOTIDE SEQUENCE [LARGE SCALE GENOMIC DNA]</scope>
    <source>
        <strain evidence="10 11">BYS139W</strain>
    </source>
</reference>
<dbReference type="PROSITE" id="PS00588">
    <property type="entry name" value="FLAGELLA_BB_ROD"/>
    <property type="match status" value="1"/>
</dbReference>
<comment type="caution">
    <text evidence="10">The sequence shown here is derived from an EMBL/GenBank/DDBJ whole genome shotgun (WGS) entry which is preliminary data.</text>
</comment>
<dbReference type="SUPFAM" id="SSF117143">
    <property type="entry name" value="Flagellar hook protein flgE"/>
    <property type="match status" value="1"/>
</dbReference>
<evidence type="ECO:0000256" key="3">
    <source>
        <dbReference type="ARBA" id="ARBA00019015"/>
    </source>
</evidence>
<feature type="domain" description="Flagellar hook protein FlgE D2" evidence="8">
    <location>
        <begin position="161"/>
        <end position="309"/>
    </location>
</feature>
<dbReference type="InterPro" id="IPR053967">
    <property type="entry name" value="LlgE_F_G-like_D1"/>
</dbReference>
<dbReference type="Pfam" id="PF22692">
    <property type="entry name" value="LlgE_F_G_D1"/>
    <property type="match status" value="1"/>
</dbReference>
<dbReference type="PANTHER" id="PTHR30435">
    <property type="entry name" value="FLAGELLAR PROTEIN"/>
    <property type="match status" value="1"/>
</dbReference>
<dbReference type="Proteomes" id="UP001368500">
    <property type="component" value="Unassembled WGS sequence"/>
</dbReference>
<dbReference type="InterPro" id="IPR019776">
    <property type="entry name" value="Flagellar_basal_body_rod_CS"/>
</dbReference>
<evidence type="ECO:0000259" key="8">
    <source>
        <dbReference type="Pfam" id="PF07559"/>
    </source>
</evidence>
<evidence type="ECO:0000259" key="7">
    <source>
        <dbReference type="Pfam" id="PF06429"/>
    </source>
</evidence>
<dbReference type="InterPro" id="IPR011491">
    <property type="entry name" value="FlgE_D2"/>
</dbReference>
<sequence>MGFQQGVSGLNASAKNLSVIGNNVANASTVGAKASRAEFADVYARSSGADGTNIGLGTQVATVAQQFRQGNVSMTDNPLDVAINGNGFFQMQDSNGTTLYSRNGQFQVDRSGYVVNASGEKLLGRAVNAEGSLLAGPATPVQVPTAGIAPSQTTEVSLEINLDARDEATYSETADVSIDFTDDKTYNDATSQTLYDSKGQAVSVTYYFQKTDSNVWNMYATIDGSPVEVDGDNPVPQAVLRFPDDGTSPTIYNLDGSETTLPLKITFPAPTDETVSDAWNEITDVEFDLGNMTQFGSVFGPTDVSQDGFPPGRLTSVSIGSDGTFMASYSSGQSSPIARVELAIFRNSQGLQPLGGNVWAGTYDSGDAILGVPGGGNLGLLESKSVEESNVDLTNELVSMMVAQRIYQANAQTIKTEDSVMQTLVSLR</sequence>
<dbReference type="InterPro" id="IPR020013">
    <property type="entry name" value="Flagellar_FlgE/F/G"/>
</dbReference>
<evidence type="ECO:0000259" key="9">
    <source>
        <dbReference type="Pfam" id="PF22692"/>
    </source>
</evidence>
<dbReference type="PANTHER" id="PTHR30435:SF1">
    <property type="entry name" value="FLAGELLAR HOOK PROTEIN FLGE"/>
    <property type="match status" value="1"/>
</dbReference>
<proteinExistence type="inferred from homology"/>
<dbReference type="InterPro" id="IPR037058">
    <property type="entry name" value="Falgellar_hook_FlgE_sf"/>
</dbReference>
<name>A0ABU9B6K4_9BURK</name>
<dbReference type="InterPro" id="IPR001444">
    <property type="entry name" value="Flag_bb_rod_N"/>
</dbReference>
<comment type="function">
    <text evidence="5">A flexible structure which links the flagellar filament to the drive apparatus in the basal body.</text>
</comment>
<evidence type="ECO:0000313" key="11">
    <source>
        <dbReference type="Proteomes" id="UP001368500"/>
    </source>
</evidence>
<gene>
    <name evidence="10" type="primary">flgE</name>
    <name evidence="10" type="ORF">AACH11_06000</name>
</gene>
<dbReference type="Gene3D" id="2.60.98.20">
    <property type="entry name" value="Flagellar hook protein FlgE"/>
    <property type="match status" value="1"/>
</dbReference>
<feature type="domain" description="Flagellar hook protein FlgE/F/G-like D1" evidence="9">
    <location>
        <begin position="82"/>
        <end position="152"/>
    </location>
</feature>
<dbReference type="EMBL" id="JBBUTF010000004">
    <property type="protein sequence ID" value="MEK8025510.1"/>
    <property type="molecule type" value="Genomic_DNA"/>
</dbReference>
<dbReference type="InterPro" id="IPR037925">
    <property type="entry name" value="FlgE/F/G-like"/>
</dbReference>
<keyword evidence="11" id="KW-1185">Reference proteome</keyword>
<feature type="domain" description="Flagellar basal body rod protein N-terminal" evidence="6">
    <location>
        <begin position="6"/>
        <end position="33"/>
    </location>
</feature>
<evidence type="ECO:0000313" key="10">
    <source>
        <dbReference type="EMBL" id="MEK8025510.1"/>
    </source>
</evidence>
<evidence type="ECO:0000256" key="5">
    <source>
        <dbReference type="RuleBase" id="RU362116"/>
    </source>
</evidence>
<organism evidence="10 11">
    <name type="scientific">Pseudaquabacterium rugosum</name>
    <dbReference type="NCBI Taxonomy" id="2984194"/>
    <lineage>
        <taxon>Bacteria</taxon>
        <taxon>Pseudomonadati</taxon>
        <taxon>Pseudomonadota</taxon>
        <taxon>Betaproteobacteria</taxon>
        <taxon>Burkholderiales</taxon>
        <taxon>Sphaerotilaceae</taxon>
        <taxon>Pseudaquabacterium</taxon>
    </lineage>
</organism>
<keyword evidence="4 5" id="KW-0975">Bacterial flagellum</keyword>
<dbReference type="Pfam" id="PF06429">
    <property type="entry name" value="Flg_bbr_C"/>
    <property type="match status" value="1"/>
</dbReference>
<dbReference type="NCBIfam" id="TIGR03506">
    <property type="entry name" value="FlgEFG_subfam"/>
    <property type="match status" value="1"/>
</dbReference>
<dbReference type="Pfam" id="PF07559">
    <property type="entry name" value="FlgE_D2"/>
    <property type="match status" value="1"/>
</dbReference>
<evidence type="ECO:0000256" key="4">
    <source>
        <dbReference type="ARBA" id="ARBA00023143"/>
    </source>
</evidence>
<keyword evidence="10" id="KW-0282">Flagellum</keyword>
<evidence type="ECO:0000259" key="6">
    <source>
        <dbReference type="Pfam" id="PF00460"/>
    </source>
</evidence>
<evidence type="ECO:0000256" key="2">
    <source>
        <dbReference type="ARBA" id="ARBA00009677"/>
    </source>
</evidence>
<dbReference type="InterPro" id="IPR010930">
    <property type="entry name" value="Flg_bb/hook_C_dom"/>
</dbReference>